<organism evidence="3 4">
    <name type="scientific">Portunus trituberculatus</name>
    <name type="common">Swimming crab</name>
    <name type="synonym">Neptunus trituberculatus</name>
    <dbReference type="NCBI Taxonomy" id="210409"/>
    <lineage>
        <taxon>Eukaryota</taxon>
        <taxon>Metazoa</taxon>
        <taxon>Ecdysozoa</taxon>
        <taxon>Arthropoda</taxon>
        <taxon>Crustacea</taxon>
        <taxon>Multicrustacea</taxon>
        <taxon>Malacostraca</taxon>
        <taxon>Eumalacostraca</taxon>
        <taxon>Eucarida</taxon>
        <taxon>Decapoda</taxon>
        <taxon>Pleocyemata</taxon>
        <taxon>Brachyura</taxon>
        <taxon>Eubrachyura</taxon>
        <taxon>Portunoidea</taxon>
        <taxon>Portunidae</taxon>
        <taxon>Portuninae</taxon>
        <taxon>Portunus</taxon>
    </lineage>
</organism>
<feature type="compositionally biased region" description="Pro residues" evidence="1">
    <location>
        <begin position="86"/>
        <end position="95"/>
    </location>
</feature>
<comment type="caution">
    <text evidence="3">The sequence shown here is derived from an EMBL/GenBank/DDBJ whole genome shotgun (WGS) entry which is preliminary data.</text>
</comment>
<dbReference type="Proteomes" id="UP000324222">
    <property type="component" value="Unassembled WGS sequence"/>
</dbReference>
<feature type="transmembrane region" description="Helical" evidence="2">
    <location>
        <begin position="27"/>
        <end position="46"/>
    </location>
</feature>
<evidence type="ECO:0000313" key="3">
    <source>
        <dbReference type="EMBL" id="MPC55587.1"/>
    </source>
</evidence>
<accession>A0A5B7GE47</accession>
<keyword evidence="2" id="KW-1133">Transmembrane helix</keyword>
<sequence>MGFAYLVLIEWRCSSGLAVHYARDETCLCVVMGTLVVVVLVVVVPWEVSCGVFPGWRSAPAYLPLIGLLGDTPHLATRNTHRPVPPRKIPNPFPSPSSLEPRVSSCRLGPPLLQL</sequence>
<proteinExistence type="predicted"/>
<name>A0A5B7GE47_PORTR</name>
<keyword evidence="2" id="KW-0812">Transmembrane</keyword>
<keyword evidence="2" id="KW-0472">Membrane</keyword>
<protein>
    <submittedName>
        <fullName evidence="3">Uncharacterized protein</fullName>
    </submittedName>
</protein>
<reference evidence="3 4" key="1">
    <citation type="submission" date="2019-05" db="EMBL/GenBank/DDBJ databases">
        <title>Another draft genome of Portunus trituberculatus and its Hox gene families provides insights of decapod evolution.</title>
        <authorList>
            <person name="Jeong J.-H."/>
            <person name="Song I."/>
            <person name="Kim S."/>
            <person name="Choi T."/>
            <person name="Kim D."/>
            <person name="Ryu S."/>
            <person name="Kim W."/>
        </authorList>
    </citation>
    <scope>NUCLEOTIDE SEQUENCE [LARGE SCALE GENOMIC DNA]</scope>
    <source>
        <tissue evidence="3">Muscle</tissue>
    </source>
</reference>
<evidence type="ECO:0000256" key="1">
    <source>
        <dbReference type="SAM" id="MobiDB-lite"/>
    </source>
</evidence>
<dbReference type="AlphaFoldDB" id="A0A5B7GE47"/>
<feature type="region of interest" description="Disordered" evidence="1">
    <location>
        <begin position="77"/>
        <end position="105"/>
    </location>
</feature>
<evidence type="ECO:0000313" key="4">
    <source>
        <dbReference type="Proteomes" id="UP000324222"/>
    </source>
</evidence>
<evidence type="ECO:0000256" key="2">
    <source>
        <dbReference type="SAM" id="Phobius"/>
    </source>
</evidence>
<dbReference type="EMBL" id="VSRR010013296">
    <property type="protein sequence ID" value="MPC55587.1"/>
    <property type="molecule type" value="Genomic_DNA"/>
</dbReference>
<keyword evidence="4" id="KW-1185">Reference proteome</keyword>
<gene>
    <name evidence="3" type="ORF">E2C01_049530</name>
</gene>